<proteinExistence type="predicted"/>
<evidence type="ECO:0000313" key="1">
    <source>
        <dbReference type="EMBL" id="KAK9094294.1"/>
    </source>
</evidence>
<dbReference type="Proteomes" id="UP001419268">
    <property type="component" value="Unassembled WGS sequence"/>
</dbReference>
<organism evidence="1 2">
    <name type="scientific">Stephania cephalantha</name>
    <dbReference type="NCBI Taxonomy" id="152367"/>
    <lineage>
        <taxon>Eukaryota</taxon>
        <taxon>Viridiplantae</taxon>
        <taxon>Streptophyta</taxon>
        <taxon>Embryophyta</taxon>
        <taxon>Tracheophyta</taxon>
        <taxon>Spermatophyta</taxon>
        <taxon>Magnoliopsida</taxon>
        <taxon>Ranunculales</taxon>
        <taxon>Menispermaceae</taxon>
        <taxon>Menispermoideae</taxon>
        <taxon>Cissampelideae</taxon>
        <taxon>Stephania</taxon>
    </lineage>
</organism>
<keyword evidence="2" id="KW-1185">Reference proteome</keyword>
<name>A0AAP0EJA6_9MAGN</name>
<protein>
    <submittedName>
        <fullName evidence="1">Uncharacterized protein</fullName>
    </submittedName>
</protein>
<comment type="caution">
    <text evidence="1">The sequence shown here is derived from an EMBL/GenBank/DDBJ whole genome shotgun (WGS) entry which is preliminary data.</text>
</comment>
<dbReference type="AlphaFoldDB" id="A0AAP0EJA6"/>
<dbReference type="EMBL" id="JBBNAG010000011">
    <property type="protein sequence ID" value="KAK9094294.1"/>
    <property type="molecule type" value="Genomic_DNA"/>
</dbReference>
<evidence type="ECO:0000313" key="2">
    <source>
        <dbReference type="Proteomes" id="UP001419268"/>
    </source>
</evidence>
<reference evidence="1 2" key="1">
    <citation type="submission" date="2024-01" db="EMBL/GenBank/DDBJ databases">
        <title>Genome assemblies of Stephania.</title>
        <authorList>
            <person name="Yang L."/>
        </authorList>
    </citation>
    <scope>NUCLEOTIDE SEQUENCE [LARGE SCALE GENOMIC DNA]</scope>
    <source>
        <strain evidence="1">JXDWG</strain>
        <tissue evidence="1">Leaf</tissue>
    </source>
</reference>
<sequence length="89" mass="10674">MVNRALMFNEFYKAFFLLILSIWILCFLDLSICDMEQYFMILSSSKIIKVNVEVQLAMIWGVFKEHTLQITQIEDWFRFSVYARGSFIK</sequence>
<gene>
    <name evidence="1" type="ORF">Scep_025763</name>
</gene>
<accession>A0AAP0EJA6</accession>